<dbReference type="EMBL" id="WWTB01000025">
    <property type="protein sequence ID" value="MZJ86648.1"/>
    <property type="molecule type" value="Genomic_DNA"/>
</dbReference>
<protein>
    <submittedName>
        <fullName evidence="2">Abortive phage resistance protein</fullName>
    </submittedName>
</protein>
<feature type="domain" description="Abortive phage infection protein C-terminal" evidence="1">
    <location>
        <begin position="260"/>
        <end position="524"/>
    </location>
</feature>
<gene>
    <name evidence="2" type="ORF">GT635_09350</name>
</gene>
<name>A0A6L8RLG2_9ACTN</name>
<dbReference type="InterPro" id="IPR018891">
    <property type="entry name" value="AIPR_C"/>
</dbReference>
<evidence type="ECO:0000259" key="1">
    <source>
        <dbReference type="Pfam" id="PF10592"/>
    </source>
</evidence>
<dbReference type="RefSeq" id="WP_117747021.1">
    <property type="nucleotide sequence ID" value="NZ_JBDMGW010000024.1"/>
</dbReference>
<evidence type="ECO:0000313" key="2">
    <source>
        <dbReference type="EMBL" id="MZJ86648.1"/>
    </source>
</evidence>
<comment type="caution">
    <text evidence="2">The sequence shown here is derived from an EMBL/GenBank/DDBJ whole genome shotgun (WGS) entry which is preliminary data.</text>
</comment>
<reference evidence="2 3" key="1">
    <citation type="journal article" date="2019" name="Nat. Med.">
        <title>A library of human gut bacterial isolates paired with longitudinal multiomics data enables mechanistic microbiome research.</title>
        <authorList>
            <person name="Poyet M."/>
            <person name="Groussin M."/>
            <person name="Gibbons S.M."/>
            <person name="Avila-Pacheco J."/>
            <person name="Jiang X."/>
            <person name="Kearney S.M."/>
            <person name="Perrotta A.R."/>
            <person name="Berdy B."/>
            <person name="Zhao S."/>
            <person name="Lieberman T.D."/>
            <person name="Swanson P.K."/>
            <person name="Smith M."/>
            <person name="Roesemann S."/>
            <person name="Alexander J.E."/>
            <person name="Rich S.A."/>
            <person name="Livny J."/>
            <person name="Vlamakis H."/>
            <person name="Clish C."/>
            <person name="Bullock K."/>
            <person name="Deik A."/>
            <person name="Scott J."/>
            <person name="Pierce K.A."/>
            <person name="Xavier R.J."/>
            <person name="Alm E.J."/>
        </authorList>
    </citation>
    <scope>NUCLEOTIDE SEQUENCE [LARGE SCALE GENOMIC DNA]</scope>
    <source>
        <strain evidence="2 3">BIOML-A10</strain>
    </source>
</reference>
<accession>A0A6L8RLG2</accession>
<sequence>MPTNSQILIDGFISDEFSKQTEYSSKGDYFELLASSRYMAPYDLDDDEIAEGLIGGSRDGGCDAIYIFANNYFLSEDVQIQNYINRGSRVEIVILQTKVSKSFKEDAFLKWKDTCNDLLTFDKNLNDFDDKYSDRVIDTFGRIREAIQAAAMAGNEIRMKFVYIANADSPSDGVKIQKEQLPAAIDEIVGVSRFSSSCVLVGADELMRIWSPPAESGLVMRFSGSYASVPQRTDVFGLVSLSDYYRFLTDDQGQLRSYLFEANVRDYEGNVSVNKGIRETLEHPSEDDFWWLNNGVTILASEAYQIAGAEVKMEEPRIVNGLQTSYEIYKFMESRTEDAEDSRNVMVKILVPGSDETRNRVILATNNQTQVKKTSLRATDQIHIQIELYMKRNGLYYERRKNYYKNQGRKREEIVTLSFLAQCMMSILLGRPDQARARPSTLLSDEVQYKKIFGQDGNLEAYYRAASLGKQVCLKFPQIKRDLEGSQISDIRFYVIMGVASMLSNKDSLTFGDIENLDLDKLSDEIIQTVADMVMDVYLALGGTSKAAKSYAMASKVKEKISLLLP</sequence>
<dbReference type="Pfam" id="PF10592">
    <property type="entry name" value="AIPR"/>
    <property type="match status" value="1"/>
</dbReference>
<evidence type="ECO:0000313" key="3">
    <source>
        <dbReference type="Proteomes" id="UP000481598"/>
    </source>
</evidence>
<organism evidence="2 3">
    <name type="scientific">Collinsella aerofaciens</name>
    <dbReference type="NCBI Taxonomy" id="74426"/>
    <lineage>
        <taxon>Bacteria</taxon>
        <taxon>Bacillati</taxon>
        <taxon>Actinomycetota</taxon>
        <taxon>Coriobacteriia</taxon>
        <taxon>Coriobacteriales</taxon>
        <taxon>Coriobacteriaceae</taxon>
        <taxon>Collinsella</taxon>
    </lineage>
</organism>
<proteinExistence type="predicted"/>
<dbReference type="AlphaFoldDB" id="A0A6L8RLG2"/>
<dbReference type="Proteomes" id="UP000481598">
    <property type="component" value="Unassembled WGS sequence"/>
</dbReference>